<dbReference type="AlphaFoldDB" id="A0AAV4UF31"/>
<protein>
    <submittedName>
        <fullName evidence="2">Uncharacterized protein</fullName>
    </submittedName>
</protein>
<sequence>MIPSKESVGPLQRRNYRNGEELDPSSLGRIRLRVGPTHMYIDFFQTHPGMPPPGEPVLRAKGTARLRASHWRSEPLPSLPLAAGVKGREGEPLIGEEFF</sequence>
<keyword evidence="3" id="KW-1185">Reference proteome</keyword>
<gene>
    <name evidence="2" type="ORF">CDAR_62481</name>
</gene>
<evidence type="ECO:0000313" key="3">
    <source>
        <dbReference type="Proteomes" id="UP001054837"/>
    </source>
</evidence>
<proteinExistence type="predicted"/>
<feature type="region of interest" description="Disordered" evidence="1">
    <location>
        <begin position="1"/>
        <end position="28"/>
    </location>
</feature>
<accession>A0AAV4UF31</accession>
<reference evidence="2 3" key="1">
    <citation type="submission" date="2021-06" db="EMBL/GenBank/DDBJ databases">
        <title>Caerostris darwini draft genome.</title>
        <authorList>
            <person name="Kono N."/>
            <person name="Arakawa K."/>
        </authorList>
    </citation>
    <scope>NUCLEOTIDE SEQUENCE [LARGE SCALE GENOMIC DNA]</scope>
</reference>
<organism evidence="2 3">
    <name type="scientific">Caerostris darwini</name>
    <dbReference type="NCBI Taxonomy" id="1538125"/>
    <lineage>
        <taxon>Eukaryota</taxon>
        <taxon>Metazoa</taxon>
        <taxon>Ecdysozoa</taxon>
        <taxon>Arthropoda</taxon>
        <taxon>Chelicerata</taxon>
        <taxon>Arachnida</taxon>
        <taxon>Araneae</taxon>
        <taxon>Araneomorphae</taxon>
        <taxon>Entelegynae</taxon>
        <taxon>Araneoidea</taxon>
        <taxon>Araneidae</taxon>
        <taxon>Caerostris</taxon>
    </lineage>
</organism>
<dbReference type="Proteomes" id="UP001054837">
    <property type="component" value="Unassembled WGS sequence"/>
</dbReference>
<evidence type="ECO:0000313" key="2">
    <source>
        <dbReference type="EMBL" id="GIY56396.1"/>
    </source>
</evidence>
<comment type="caution">
    <text evidence="2">The sequence shown here is derived from an EMBL/GenBank/DDBJ whole genome shotgun (WGS) entry which is preliminary data.</text>
</comment>
<name>A0AAV4UF31_9ARAC</name>
<evidence type="ECO:0000256" key="1">
    <source>
        <dbReference type="SAM" id="MobiDB-lite"/>
    </source>
</evidence>
<dbReference type="EMBL" id="BPLQ01011198">
    <property type="protein sequence ID" value="GIY56396.1"/>
    <property type="molecule type" value="Genomic_DNA"/>
</dbReference>